<keyword evidence="4" id="KW-1185">Reference proteome</keyword>
<feature type="repeat" description="PPR" evidence="2">
    <location>
        <begin position="250"/>
        <end position="280"/>
    </location>
</feature>
<dbReference type="Pfam" id="PF12854">
    <property type="entry name" value="PPR_1"/>
    <property type="match status" value="1"/>
</dbReference>
<dbReference type="PROSITE" id="PS51375">
    <property type="entry name" value="PPR"/>
    <property type="match status" value="4"/>
</dbReference>
<dbReference type="PANTHER" id="PTHR47926:SF540">
    <property type="entry name" value="PENTATRICOPEPTIDE REPEAT-CONTAINING PROTEIN"/>
    <property type="match status" value="1"/>
</dbReference>
<dbReference type="InterPro" id="IPR002885">
    <property type="entry name" value="PPR_rpt"/>
</dbReference>
<feature type="repeat" description="PPR" evidence="2">
    <location>
        <begin position="148"/>
        <end position="182"/>
    </location>
</feature>
<dbReference type="NCBIfam" id="TIGR00756">
    <property type="entry name" value="PPR"/>
    <property type="match status" value="5"/>
</dbReference>
<evidence type="ECO:0008006" key="5">
    <source>
        <dbReference type="Google" id="ProtNLM"/>
    </source>
</evidence>
<evidence type="ECO:0000313" key="3">
    <source>
        <dbReference type="EMBL" id="MQL72466.1"/>
    </source>
</evidence>
<dbReference type="GO" id="GO:0003723">
    <property type="term" value="F:RNA binding"/>
    <property type="evidence" value="ECO:0007669"/>
    <property type="project" value="InterPro"/>
</dbReference>
<dbReference type="AlphaFoldDB" id="A0A843TQK8"/>
<dbReference type="PANTHER" id="PTHR47926">
    <property type="entry name" value="PENTATRICOPEPTIDE REPEAT-CONTAINING PROTEIN"/>
    <property type="match status" value="1"/>
</dbReference>
<dbReference type="InterPro" id="IPR046960">
    <property type="entry name" value="PPR_At4g14850-like_plant"/>
</dbReference>
<dbReference type="EMBL" id="NMUH01000131">
    <property type="protein sequence ID" value="MQL72466.1"/>
    <property type="molecule type" value="Genomic_DNA"/>
</dbReference>
<proteinExistence type="predicted"/>
<dbReference type="InterPro" id="IPR046849">
    <property type="entry name" value="E2_motif"/>
</dbReference>
<dbReference type="FunFam" id="1.25.40.10:FF:000158">
    <property type="entry name" value="pentatricopeptide repeat-containing protein At2g33680"/>
    <property type="match status" value="1"/>
</dbReference>
<gene>
    <name evidence="3" type="ORF">Taro_004800</name>
</gene>
<evidence type="ECO:0000256" key="1">
    <source>
        <dbReference type="ARBA" id="ARBA00022737"/>
    </source>
</evidence>
<dbReference type="Pfam" id="PF01535">
    <property type="entry name" value="PPR"/>
    <property type="match status" value="2"/>
</dbReference>
<dbReference type="Pfam" id="PF13041">
    <property type="entry name" value="PPR_2"/>
    <property type="match status" value="2"/>
</dbReference>
<name>A0A843TQK8_COLES</name>
<keyword evidence="1" id="KW-0677">Repeat</keyword>
<sequence>MNSIKQLHAHSLRNGLDLTYLLLAKLLEVPSLAYARRLLDACPATPPTFLCNKLLQAYSLHGPHLQCLSIYSAMRRRGCPASLHSFTFLFAACASVPSPSNGRAAHAHLLKFGLQMDAYVATSLLDMYAKSGLMGMARQLFDEMPQRDVPSWNSIIGGYAKCGKLEEARVLFESMPRRNVISWTSMVSGYAQNCKYEEAVATFMRMWDEEGVRPNEVTVTSVLPACANLGALELGKRIDAYAKENGFMSNLFVSNALLEMYAKCGSIDQAKRVFEEMGERKNLCSWNSMIMGLAVHGGWNDGLRMFHEMRARGINPDDITFVGVLSACTHGGLVDQGLLHEAYSLITSMPMKPDSVIWGALLGACSFHRRVDLAEIAAEFLFELEPWNPGNYVILSNIYASLQRWDGVAEVWKRMKGVQHKKAAGYSSIEVNRSIHKFLVEDKSHPMTSEIYALLDIISMNMNLIDYVAFLDSEFEVGN</sequence>
<dbReference type="OrthoDB" id="185373at2759"/>
<dbReference type="InterPro" id="IPR046848">
    <property type="entry name" value="E_motif"/>
</dbReference>
<comment type="caution">
    <text evidence="3">The sequence shown here is derived from an EMBL/GenBank/DDBJ whole genome shotgun (WGS) entry which is preliminary data.</text>
</comment>
<dbReference type="GO" id="GO:0009451">
    <property type="term" value="P:RNA modification"/>
    <property type="evidence" value="ECO:0007669"/>
    <property type="project" value="InterPro"/>
</dbReference>
<accession>A0A843TQK8</accession>
<dbReference type="Pfam" id="PF20431">
    <property type="entry name" value="E_motif"/>
    <property type="match status" value="1"/>
</dbReference>
<feature type="repeat" description="PPR" evidence="2">
    <location>
        <begin position="282"/>
        <end position="316"/>
    </location>
</feature>
<evidence type="ECO:0000256" key="2">
    <source>
        <dbReference type="PROSITE-ProRule" id="PRU00708"/>
    </source>
</evidence>
<dbReference type="FunFam" id="1.25.40.10:FF:000422">
    <property type="entry name" value="Pentatricopeptide repeat-containing protein"/>
    <property type="match status" value="1"/>
</dbReference>
<dbReference type="FunFam" id="1.25.40.10:FF:000344">
    <property type="entry name" value="Pentatricopeptide repeat-containing protein"/>
    <property type="match status" value="1"/>
</dbReference>
<protein>
    <recommendedName>
        <fullName evidence="5">Pentatricopeptide repeat-containing protein</fullName>
    </recommendedName>
</protein>
<dbReference type="Gene3D" id="1.25.40.10">
    <property type="entry name" value="Tetratricopeptide repeat domain"/>
    <property type="match status" value="3"/>
</dbReference>
<feature type="repeat" description="PPR" evidence="2">
    <location>
        <begin position="117"/>
        <end position="147"/>
    </location>
</feature>
<dbReference type="Proteomes" id="UP000652761">
    <property type="component" value="Unassembled WGS sequence"/>
</dbReference>
<dbReference type="InterPro" id="IPR011990">
    <property type="entry name" value="TPR-like_helical_dom_sf"/>
</dbReference>
<evidence type="ECO:0000313" key="4">
    <source>
        <dbReference type="Proteomes" id="UP000652761"/>
    </source>
</evidence>
<organism evidence="3 4">
    <name type="scientific">Colocasia esculenta</name>
    <name type="common">Wild taro</name>
    <name type="synonym">Arum esculentum</name>
    <dbReference type="NCBI Taxonomy" id="4460"/>
    <lineage>
        <taxon>Eukaryota</taxon>
        <taxon>Viridiplantae</taxon>
        <taxon>Streptophyta</taxon>
        <taxon>Embryophyta</taxon>
        <taxon>Tracheophyta</taxon>
        <taxon>Spermatophyta</taxon>
        <taxon>Magnoliopsida</taxon>
        <taxon>Liliopsida</taxon>
        <taxon>Araceae</taxon>
        <taxon>Aroideae</taxon>
        <taxon>Colocasieae</taxon>
        <taxon>Colocasia</taxon>
    </lineage>
</organism>
<dbReference type="Pfam" id="PF20430">
    <property type="entry name" value="Eplus_motif"/>
    <property type="match status" value="1"/>
</dbReference>
<reference evidence="3" key="1">
    <citation type="submission" date="2017-07" db="EMBL/GenBank/DDBJ databases">
        <title>Taro Niue Genome Assembly and Annotation.</title>
        <authorList>
            <person name="Atibalentja N."/>
            <person name="Keating K."/>
            <person name="Fields C.J."/>
        </authorList>
    </citation>
    <scope>NUCLEOTIDE SEQUENCE</scope>
    <source>
        <strain evidence="3">Niue_2</strain>
        <tissue evidence="3">Leaf</tissue>
    </source>
</reference>
<dbReference type="GO" id="GO:0099402">
    <property type="term" value="P:plant organ development"/>
    <property type="evidence" value="ECO:0007669"/>
    <property type="project" value="UniProtKB-ARBA"/>
</dbReference>